<accession>A0ABD3BYM4</accession>
<dbReference type="EMBL" id="JAVIJP010000060">
    <property type="protein sequence ID" value="KAL3622596.1"/>
    <property type="molecule type" value="Genomic_DNA"/>
</dbReference>
<evidence type="ECO:0000256" key="5">
    <source>
        <dbReference type="ARBA" id="ARBA00023033"/>
    </source>
</evidence>
<dbReference type="Proteomes" id="UP001632038">
    <property type="component" value="Unassembled WGS sequence"/>
</dbReference>
<evidence type="ECO:0000256" key="3">
    <source>
        <dbReference type="ARBA" id="ARBA00023002"/>
    </source>
</evidence>
<evidence type="ECO:0000256" key="4">
    <source>
        <dbReference type="ARBA" id="ARBA00023004"/>
    </source>
</evidence>
<reference evidence="7" key="1">
    <citation type="journal article" date="2024" name="IScience">
        <title>Strigolactones Initiate the Formation of Haustorium-like Structures in Castilleja.</title>
        <authorList>
            <person name="Buerger M."/>
            <person name="Peterson D."/>
            <person name="Chory J."/>
        </authorList>
    </citation>
    <scope>NUCLEOTIDE SEQUENCE [LARGE SCALE GENOMIC DNA]</scope>
</reference>
<dbReference type="PANTHER" id="PTHR47947:SF3">
    <property type="entry name" value="CYTOCHROME P450 81D1-LIKE"/>
    <property type="match status" value="1"/>
</dbReference>
<gene>
    <name evidence="6" type="ORF">CASFOL_034007</name>
</gene>
<dbReference type="AlphaFoldDB" id="A0ABD3BYM4"/>
<dbReference type="InterPro" id="IPR036396">
    <property type="entry name" value="Cyt_P450_sf"/>
</dbReference>
<organism evidence="6 7">
    <name type="scientific">Castilleja foliolosa</name>
    <dbReference type="NCBI Taxonomy" id="1961234"/>
    <lineage>
        <taxon>Eukaryota</taxon>
        <taxon>Viridiplantae</taxon>
        <taxon>Streptophyta</taxon>
        <taxon>Embryophyta</taxon>
        <taxon>Tracheophyta</taxon>
        <taxon>Spermatophyta</taxon>
        <taxon>Magnoliopsida</taxon>
        <taxon>eudicotyledons</taxon>
        <taxon>Gunneridae</taxon>
        <taxon>Pentapetalae</taxon>
        <taxon>asterids</taxon>
        <taxon>lamiids</taxon>
        <taxon>Lamiales</taxon>
        <taxon>Orobanchaceae</taxon>
        <taxon>Pedicularideae</taxon>
        <taxon>Castillejinae</taxon>
        <taxon>Castilleja</taxon>
    </lineage>
</organism>
<keyword evidence="4" id="KW-0408">Iron</keyword>
<dbReference type="InterPro" id="IPR050651">
    <property type="entry name" value="Plant_Cytochrome_P450_Monoox"/>
</dbReference>
<protein>
    <submittedName>
        <fullName evidence="6">Uncharacterized protein</fullName>
    </submittedName>
</protein>
<keyword evidence="7" id="KW-1185">Reference proteome</keyword>
<dbReference type="GO" id="GO:0046872">
    <property type="term" value="F:metal ion binding"/>
    <property type="evidence" value="ECO:0007669"/>
    <property type="project" value="UniProtKB-KW"/>
</dbReference>
<keyword evidence="3" id="KW-0560">Oxidoreductase</keyword>
<proteinExistence type="predicted"/>
<dbReference type="GO" id="GO:0004497">
    <property type="term" value="F:monooxygenase activity"/>
    <property type="evidence" value="ECO:0007669"/>
    <property type="project" value="UniProtKB-KW"/>
</dbReference>
<evidence type="ECO:0000256" key="2">
    <source>
        <dbReference type="ARBA" id="ARBA00022723"/>
    </source>
</evidence>
<dbReference type="SUPFAM" id="SSF48264">
    <property type="entry name" value="Cytochrome P450"/>
    <property type="match status" value="1"/>
</dbReference>
<sequence>MGHLIPLFEFAKIHHHHCIFATLFILTDGPLSAAQTSFLSAIPSAIDYILLPSASPKTTSPYTNRPRLLAGKHLGYNYTANVLASYGDHWRNLRKISTIEVLSVHKHQMLHAIRADEVKFTIRALDRASEGRRAMDMKAVLFEMTMNVMMRMIAGKKYYSGVSVEDAEEARRFRDNYIFSS</sequence>
<evidence type="ECO:0000313" key="7">
    <source>
        <dbReference type="Proteomes" id="UP001632038"/>
    </source>
</evidence>
<keyword evidence="5" id="KW-0503">Monooxygenase</keyword>
<keyword evidence="1" id="KW-0349">Heme</keyword>
<evidence type="ECO:0000313" key="6">
    <source>
        <dbReference type="EMBL" id="KAL3622596.1"/>
    </source>
</evidence>
<dbReference type="InterPro" id="IPR001128">
    <property type="entry name" value="Cyt_P450"/>
</dbReference>
<evidence type="ECO:0000256" key="1">
    <source>
        <dbReference type="ARBA" id="ARBA00022617"/>
    </source>
</evidence>
<dbReference type="PANTHER" id="PTHR47947">
    <property type="entry name" value="CYTOCHROME P450 82C3-RELATED"/>
    <property type="match status" value="1"/>
</dbReference>
<dbReference type="Pfam" id="PF00067">
    <property type="entry name" value="p450"/>
    <property type="match status" value="1"/>
</dbReference>
<name>A0ABD3BYM4_9LAMI</name>
<dbReference type="Gene3D" id="1.10.630.10">
    <property type="entry name" value="Cytochrome P450"/>
    <property type="match status" value="1"/>
</dbReference>
<keyword evidence="2" id="KW-0479">Metal-binding</keyword>
<comment type="caution">
    <text evidence="6">The sequence shown here is derived from an EMBL/GenBank/DDBJ whole genome shotgun (WGS) entry which is preliminary data.</text>
</comment>